<reference evidence="1 2" key="1">
    <citation type="submission" date="2024-04" db="EMBL/GenBank/DDBJ databases">
        <title>Tritrichomonas musculus Genome.</title>
        <authorList>
            <person name="Alves-Ferreira E."/>
            <person name="Grigg M."/>
            <person name="Lorenzi H."/>
            <person name="Galac M."/>
        </authorList>
    </citation>
    <scope>NUCLEOTIDE SEQUENCE [LARGE SCALE GENOMIC DNA]</scope>
    <source>
        <strain evidence="1 2">EAF2021</strain>
    </source>
</reference>
<dbReference type="EMBL" id="JAPFFF010000031">
    <property type="protein sequence ID" value="KAK8845049.1"/>
    <property type="molecule type" value="Genomic_DNA"/>
</dbReference>
<organism evidence="1 2">
    <name type="scientific">Tritrichomonas musculus</name>
    <dbReference type="NCBI Taxonomy" id="1915356"/>
    <lineage>
        <taxon>Eukaryota</taxon>
        <taxon>Metamonada</taxon>
        <taxon>Parabasalia</taxon>
        <taxon>Tritrichomonadida</taxon>
        <taxon>Tritrichomonadidae</taxon>
        <taxon>Tritrichomonas</taxon>
    </lineage>
</organism>
<accession>A0ABR2HDE1</accession>
<sequence>MDCETYFFKRLKQIQSKPRGGGYKDHTKLIQKLIDLKMWNTMAERKLLLEELKLFCTIFDVSESTVRSWNNNLLQDPRWLPNHDRQVSYNLNQHEENVLAEVIRQIIDSELANITNTLVRTVALRYYYSRHEPDPRKQVHFCDE</sequence>
<name>A0ABR2HDE1_9EUKA</name>
<dbReference type="Proteomes" id="UP001470230">
    <property type="component" value="Unassembled WGS sequence"/>
</dbReference>
<comment type="caution">
    <text evidence="1">The sequence shown here is derived from an EMBL/GenBank/DDBJ whole genome shotgun (WGS) entry which is preliminary data.</text>
</comment>
<evidence type="ECO:0000313" key="1">
    <source>
        <dbReference type="EMBL" id="KAK8845049.1"/>
    </source>
</evidence>
<proteinExistence type="predicted"/>
<protein>
    <submittedName>
        <fullName evidence="1">Uncharacterized protein</fullName>
    </submittedName>
</protein>
<keyword evidence="2" id="KW-1185">Reference proteome</keyword>
<evidence type="ECO:0000313" key="2">
    <source>
        <dbReference type="Proteomes" id="UP001470230"/>
    </source>
</evidence>
<gene>
    <name evidence="1" type="ORF">M9Y10_021225</name>
</gene>